<protein>
    <submittedName>
        <fullName evidence="1 2">Uncharacterized protein</fullName>
    </submittedName>
</protein>
<accession>A0A2K1JLT5</accession>
<gene>
    <name evidence="1" type="ORF">PHYPA_017337</name>
</gene>
<reference evidence="2" key="3">
    <citation type="submission" date="2020-12" db="UniProtKB">
        <authorList>
            <consortium name="EnsemblPlants"/>
        </authorList>
    </citation>
    <scope>IDENTIFICATION</scope>
</reference>
<name>A0A2K1JLT5_PHYPA</name>
<dbReference type="PaxDb" id="3218-PP1S5_8V6.1"/>
<reference evidence="1 3" key="2">
    <citation type="journal article" date="2018" name="Plant J.">
        <title>The Physcomitrella patens chromosome-scale assembly reveals moss genome structure and evolution.</title>
        <authorList>
            <person name="Lang D."/>
            <person name="Ullrich K.K."/>
            <person name="Murat F."/>
            <person name="Fuchs J."/>
            <person name="Jenkins J."/>
            <person name="Haas F.B."/>
            <person name="Piednoel M."/>
            <person name="Gundlach H."/>
            <person name="Van Bel M."/>
            <person name="Meyberg R."/>
            <person name="Vives C."/>
            <person name="Morata J."/>
            <person name="Symeonidi A."/>
            <person name="Hiss M."/>
            <person name="Muchero W."/>
            <person name="Kamisugi Y."/>
            <person name="Saleh O."/>
            <person name="Blanc G."/>
            <person name="Decker E.L."/>
            <person name="van Gessel N."/>
            <person name="Grimwood J."/>
            <person name="Hayes R.D."/>
            <person name="Graham S.W."/>
            <person name="Gunter L.E."/>
            <person name="McDaniel S.F."/>
            <person name="Hoernstein S.N.W."/>
            <person name="Larsson A."/>
            <person name="Li F.W."/>
            <person name="Perroud P.F."/>
            <person name="Phillips J."/>
            <person name="Ranjan P."/>
            <person name="Rokshar D.S."/>
            <person name="Rothfels C.J."/>
            <person name="Schneider L."/>
            <person name="Shu S."/>
            <person name="Stevenson D.W."/>
            <person name="Thummler F."/>
            <person name="Tillich M."/>
            <person name="Villarreal Aguilar J.C."/>
            <person name="Widiez T."/>
            <person name="Wong G.K."/>
            <person name="Wymore A."/>
            <person name="Zhang Y."/>
            <person name="Zimmer A.D."/>
            <person name="Quatrano R.S."/>
            <person name="Mayer K.F.X."/>
            <person name="Goodstein D."/>
            <person name="Casacuberta J.M."/>
            <person name="Vandepoele K."/>
            <person name="Reski R."/>
            <person name="Cuming A.C."/>
            <person name="Tuskan G.A."/>
            <person name="Maumus F."/>
            <person name="Salse J."/>
            <person name="Schmutz J."/>
            <person name="Rensing S.A."/>
        </authorList>
    </citation>
    <scope>NUCLEOTIDE SEQUENCE [LARGE SCALE GENOMIC DNA]</scope>
    <source>
        <strain evidence="2 3">cv. Gransden 2004</strain>
    </source>
</reference>
<organism evidence="1">
    <name type="scientific">Physcomitrium patens</name>
    <name type="common">Spreading-leaved earth moss</name>
    <name type="synonym">Physcomitrella patens</name>
    <dbReference type="NCBI Taxonomy" id="3218"/>
    <lineage>
        <taxon>Eukaryota</taxon>
        <taxon>Viridiplantae</taxon>
        <taxon>Streptophyta</taxon>
        <taxon>Embryophyta</taxon>
        <taxon>Bryophyta</taxon>
        <taxon>Bryophytina</taxon>
        <taxon>Bryopsida</taxon>
        <taxon>Funariidae</taxon>
        <taxon>Funariales</taxon>
        <taxon>Funariaceae</taxon>
        <taxon>Physcomitrium</taxon>
    </lineage>
</organism>
<keyword evidence="3" id="KW-1185">Reference proteome</keyword>
<dbReference type="EMBL" id="ABEU02000013">
    <property type="protein sequence ID" value="PNR42507.1"/>
    <property type="molecule type" value="Genomic_DNA"/>
</dbReference>
<sequence length="94" mass="10690">MSVRSGEGSTWFSFLWFGLSRAHHVYFPWHCYQQQSAGAVGVASFMWWTVAKYTRVKMLSLLQAFSVAAKIFKSSEQHLPNDIVMVLQVGKCIS</sequence>
<dbReference type="InParanoid" id="A0A2K1JLT5"/>
<proteinExistence type="predicted"/>
<evidence type="ECO:0000313" key="2">
    <source>
        <dbReference type="EnsemblPlants" id="PAC:32931045.CDS.1"/>
    </source>
</evidence>
<dbReference type="Gramene" id="Pp3c13_13960V3.1">
    <property type="protein sequence ID" value="PAC:32931045.CDS.1"/>
    <property type="gene ID" value="Pp3c13_13960"/>
</dbReference>
<dbReference type="EnsemblPlants" id="Pp3c13_13960V3.1">
    <property type="protein sequence ID" value="PAC:32931045.CDS.1"/>
    <property type="gene ID" value="Pp3c13_13960"/>
</dbReference>
<evidence type="ECO:0000313" key="3">
    <source>
        <dbReference type="Proteomes" id="UP000006727"/>
    </source>
</evidence>
<evidence type="ECO:0000313" key="1">
    <source>
        <dbReference type="EMBL" id="PNR42507.1"/>
    </source>
</evidence>
<dbReference type="AlphaFoldDB" id="A0A2K1JLT5"/>
<dbReference type="Proteomes" id="UP000006727">
    <property type="component" value="Chromosome 13"/>
</dbReference>
<reference evidence="1 3" key="1">
    <citation type="journal article" date="2008" name="Science">
        <title>The Physcomitrella genome reveals evolutionary insights into the conquest of land by plants.</title>
        <authorList>
            <person name="Rensing S."/>
            <person name="Lang D."/>
            <person name="Zimmer A."/>
            <person name="Terry A."/>
            <person name="Salamov A."/>
            <person name="Shapiro H."/>
            <person name="Nishiyama T."/>
            <person name="Perroud P.-F."/>
            <person name="Lindquist E."/>
            <person name="Kamisugi Y."/>
            <person name="Tanahashi T."/>
            <person name="Sakakibara K."/>
            <person name="Fujita T."/>
            <person name="Oishi K."/>
            <person name="Shin-I T."/>
            <person name="Kuroki Y."/>
            <person name="Toyoda A."/>
            <person name="Suzuki Y."/>
            <person name="Hashimoto A."/>
            <person name="Yamaguchi K."/>
            <person name="Sugano A."/>
            <person name="Kohara Y."/>
            <person name="Fujiyama A."/>
            <person name="Anterola A."/>
            <person name="Aoki S."/>
            <person name="Ashton N."/>
            <person name="Barbazuk W.B."/>
            <person name="Barker E."/>
            <person name="Bennetzen J."/>
            <person name="Bezanilla M."/>
            <person name="Blankenship R."/>
            <person name="Cho S.H."/>
            <person name="Dutcher S."/>
            <person name="Estelle M."/>
            <person name="Fawcett J.A."/>
            <person name="Gundlach H."/>
            <person name="Hanada K."/>
            <person name="Heyl A."/>
            <person name="Hicks K.A."/>
            <person name="Hugh J."/>
            <person name="Lohr M."/>
            <person name="Mayer K."/>
            <person name="Melkozernov A."/>
            <person name="Murata T."/>
            <person name="Nelson D."/>
            <person name="Pils B."/>
            <person name="Prigge M."/>
            <person name="Reiss B."/>
            <person name="Renner T."/>
            <person name="Rombauts S."/>
            <person name="Rushton P."/>
            <person name="Sanderfoot A."/>
            <person name="Schween G."/>
            <person name="Shiu S.-H."/>
            <person name="Stueber K."/>
            <person name="Theodoulou F.L."/>
            <person name="Tu H."/>
            <person name="Van de Peer Y."/>
            <person name="Verrier P.J."/>
            <person name="Waters E."/>
            <person name="Wood A."/>
            <person name="Yang L."/>
            <person name="Cove D."/>
            <person name="Cuming A."/>
            <person name="Hasebe M."/>
            <person name="Lucas S."/>
            <person name="Mishler D.B."/>
            <person name="Reski R."/>
            <person name="Grigoriev I."/>
            <person name="Quatrano R.S."/>
            <person name="Boore J.L."/>
        </authorList>
    </citation>
    <scope>NUCLEOTIDE SEQUENCE [LARGE SCALE GENOMIC DNA]</scope>
    <source>
        <strain evidence="2 3">cv. Gransden 2004</strain>
    </source>
</reference>